<protein>
    <submittedName>
        <fullName evidence="1">Uncharacterized protein</fullName>
    </submittedName>
</protein>
<name>A0ABP6QAG1_9ACTN</name>
<gene>
    <name evidence="1" type="ORF">GCM10010468_37070</name>
</gene>
<evidence type="ECO:0000313" key="1">
    <source>
        <dbReference type="EMBL" id="GAA3215556.1"/>
    </source>
</evidence>
<dbReference type="RefSeq" id="WP_344829616.1">
    <property type="nucleotide sequence ID" value="NZ_BAAAUV010000008.1"/>
</dbReference>
<accession>A0ABP6QAG1</accession>
<reference evidence="2" key="1">
    <citation type="journal article" date="2019" name="Int. J. Syst. Evol. Microbiol.">
        <title>The Global Catalogue of Microorganisms (GCM) 10K type strain sequencing project: providing services to taxonomists for standard genome sequencing and annotation.</title>
        <authorList>
            <consortium name="The Broad Institute Genomics Platform"/>
            <consortium name="The Broad Institute Genome Sequencing Center for Infectious Disease"/>
            <person name="Wu L."/>
            <person name="Ma J."/>
        </authorList>
    </citation>
    <scope>NUCLEOTIDE SEQUENCE [LARGE SCALE GENOMIC DNA]</scope>
    <source>
        <strain evidence="2">JCM 9377</strain>
    </source>
</reference>
<dbReference type="EMBL" id="BAAAUV010000008">
    <property type="protein sequence ID" value="GAA3215556.1"/>
    <property type="molecule type" value="Genomic_DNA"/>
</dbReference>
<keyword evidence="2" id="KW-1185">Reference proteome</keyword>
<organism evidence="1 2">
    <name type="scientific">Actinocorallia longicatena</name>
    <dbReference type="NCBI Taxonomy" id="111803"/>
    <lineage>
        <taxon>Bacteria</taxon>
        <taxon>Bacillati</taxon>
        <taxon>Actinomycetota</taxon>
        <taxon>Actinomycetes</taxon>
        <taxon>Streptosporangiales</taxon>
        <taxon>Thermomonosporaceae</taxon>
        <taxon>Actinocorallia</taxon>
    </lineage>
</organism>
<comment type="caution">
    <text evidence="1">The sequence shown here is derived from an EMBL/GenBank/DDBJ whole genome shotgun (WGS) entry which is preliminary data.</text>
</comment>
<sequence length="152" mass="17119">MTSVNSLRGRLAQAKTSTFWRTELKRQLAAHRAAGHMSGGFIENAYVDDHLLSTADRAGREELAETVEHMRIVGAWNRDKGAQFVEAVLTRHRQEQEAKEQRALRVARLRLGLAMRSAGIDPLTDAERAALDRAERRRRLTAAMNARGMTTR</sequence>
<evidence type="ECO:0000313" key="2">
    <source>
        <dbReference type="Proteomes" id="UP001501237"/>
    </source>
</evidence>
<dbReference type="Proteomes" id="UP001501237">
    <property type="component" value="Unassembled WGS sequence"/>
</dbReference>
<proteinExistence type="predicted"/>